<name>A0AAW4W5B4_9FIRM</name>
<accession>A0AAW4W5B4</accession>
<gene>
    <name evidence="1" type="ORF">LKD40_00385</name>
</gene>
<reference evidence="1 2" key="1">
    <citation type="submission" date="2021-10" db="EMBL/GenBank/DDBJ databases">
        <title>Anaerobic single-cell dispensing facilitates the cultivation of human gut bacteria.</title>
        <authorList>
            <person name="Afrizal A."/>
        </authorList>
    </citation>
    <scope>NUCLEOTIDE SEQUENCE [LARGE SCALE GENOMIC DNA]</scope>
    <source>
        <strain evidence="1 2">CLA-AA-H217</strain>
    </source>
</reference>
<dbReference type="RefSeq" id="WP_173735133.1">
    <property type="nucleotide sequence ID" value="NZ_JAJEQQ010000001.1"/>
</dbReference>
<organism evidence="1 2">
    <name type="scientific">Blautia fusiformis</name>
    <dbReference type="NCBI Taxonomy" id="2881264"/>
    <lineage>
        <taxon>Bacteria</taxon>
        <taxon>Bacillati</taxon>
        <taxon>Bacillota</taxon>
        <taxon>Clostridia</taxon>
        <taxon>Lachnospirales</taxon>
        <taxon>Lachnospiraceae</taxon>
        <taxon>Blautia</taxon>
    </lineage>
</organism>
<protein>
    <submittedName>
        <fullName evidence="1">Uncharacterized protein</fullName>
    </submittedName>
</protein>
<dbReference type="AlphaFoldDB" id="A0AAW4W5B4"/>
<evidence type="ECO:0000313" key="1">
    <source>
        <dbReference type="EMBL" id="MCC2226280.1"/>
    </source>
</evidence>
<sequence length="70" mass="7818">MERGVVSATCIAQHIETFRKQAAGDAKADFGEPCQNCPMNKECNFDWLSNMAPLLKDSMVKIRMVLPVQC</sequence>
<comment type="caution">
    <text evidence="1">The sequence shown here is derived from an EMBL/GenBank/DDBJ whole genome shotgun (WGS) entry which is preliminary data.</text>
</comment>
<dbReference type="EMBL" id="JAJEQQ010000001">
    <property type="protein sequence ID" value="MCC2226280.1"/>
    <property type="molecule type" value="Genomic_DNA"/>
</dbReference>
<proteinExistence type="predicted"/>
<evidence type="ECO:0000313" key="2">
    <source>
        <dbReference type="Proteomes" id="UP001198612"/>
    </source>
</evidence>
<dbReference type="Proteomes" id="UP001198612">
    <property type="component" value="Unassembled WGS sequence"/>
</dbReference>
<keyword evidence="2" id="KW-1185">Reference proteome</keyword>